<reference evidence="3" key="1">
    <citation type="submission" date="2009-09" db="EMBL/GenBank/DDBJ databases">
        <title>The complete chromosome of Alicyclobacillus acidocaldarius subsp. acidocaldarius DSM 446.</title>
        <authorList>
            <consortium name="US DOE Joint Genome Institute (JGI-PGF)"/>
            <person name="Lucas S."/>
            <person name="Copeland A."/>
            <person name="Lapidus A."/>
            <person name="Glavina del Rio T."/>
            <person name="Dalin E."/>
            <person name="Tice H."/>
            <person name="Bruce D."/>
            <person name="Goodwin L."/>
            <person name="Pitluck S."/>
            <person name="Kyrpides N."/>
            <person name="Mavromatis K."/>
            <person name="Ivanova N."/>
            <person name="Ovchinnikova G."/>
            <person name="Chertkov O."/>
            <person name="Sims D."/>
            <person name="Brettin T."/>
            <person name="Detter J.C."/>
            <person name="Han C."/>
            <person name="Larimer F."/>
            <person name="Land M."/>
            <person name="Hauser L."/>
            <person name="Markowitz V."/>
            <person name="Cheng J.-F."/>
            <person name="Hugenholtz P."/>
            <person name="Woyke T."/>
            <person name="Wu D."/>
            <person name="Pukall R."/>
            <person name="Klenk H.-P."/>
            <person name="Eisen J.A."/>
        </authorList>
    </citation>
    <scope>NUCLEOTIDE SEQUENCE [LARGE SCALE GENOMIC DNA]</scope>
    <source>
        <strain evidence="3">ATCC 27009 / DSM 446 / BCRC 14685 / JCM 5260 / KCTC 1825 / NBRC 15652 / NCIMB 11725 / NRRL B-14509 / 104-IA</strain>
    </source>
</reference>
<feature type="transmembrane region" description="Helical" evidence="1">
    <location>
        <begin position="57"/>
        <end position="79"/>
    </location>
</feature>
<feature type="transmembrane region" description="Helical" evidence="1">
    <location>
        <begin position="23"/>
        <end position="45"/>
    </location>
</feature>
<dbReference type="HOGENOM" id="CLU_2476482_0_0_9"/>
<evidence type="ECO:0000256" key="1">
    <source>
        <dbReference type="SAM" id="Phobius"/>
    </source>
</evidence>
<dbReference type="Proteomes" id="UP000001917">
    <property type="component" value="Chromosome"/>
</dbReference>
<keyword evidence="1" id="KW-0472">Membrane</keyword>
<evidence type="ECO:0000313" key="2">
    <source>
        <dbReference type="EMBL" id="ACV59769.1"/>
    </source>
</evidence>
<dbReference type="EMBL" id="CP001727">
    <property type="protein sequence ID" value="ACV59769.1"/>
    <property type="molecule type" value="Genomic_DNA"/>
</dbReference>
<reference evidence="2 3" key="2">
    <citation type="journal article" date="2010" name="Stand. Genomic Sci.">
        <title>Complete genome sequence of Alicyclobacillus acidocaldarius type strain (104-IA).</title>
        <authorList>
            <person name="Mavromatis K."/>
            <person name="Sikorski J."/>
            <person name="Lapidus A."/>
            <person name="Glavina Del Rio T."/>
            <person name="Copeland A."/>
            <person name="Tice H."/>
            <person name="Cheng J.F."/>
            <person name="Lucas S."/>
            <person name="Chen F."/>
            <person name="Nolan M."/>
            <person name="Bruce D."/>
            <person name="Goodwin L."/>
            <person name="Pitluck S."/>
            <person name="Ivanova N."/>
            <person name="Ovchinnikova G."/>
            <person name="Pati A."/>
            <person name="Chen A."/>
            <person name="Palaniappan K."/>
            <person name="Land M."/>
            <person name="Hauser L."/>
            <person name="Chang Y.J."/>
            <person name="Jeffries C.D."/>
            <person name="Chain P."/>
            <person name="Meincke L."/>
            <person name="Sims D."/>
            <person name="Chertkov O."/>
            <person name="Han C."/>
            <person name="Brettin T."/>
            <person name="Detter J.C."/>
            <person name="Wahrenburg C."/>
            <person name="Rohde M."/>
            <person name="Pukall R."/>
            <person name="Goker M."/>
            <person name="Bristow J."/>
            <person name="Eisen J.A."/>
            <person name="Markowitz V."/>
            <person name="Hugenholtz P."/>
            <person name="Klenk H.P."/>
            <person name="Kyrpides N.C."/>
        </authorList>
    </citation>
    <scope>NUCLEOTIDE SEQUENCE [LARGE SCALE GENOMIC DNA]</scope>
    <source>
        <strain evidence="3">ATCC 27009 / DSM 446 / BCRC 14685 / JCM 5260 / KCTC 1825 / NBRC 15652 / NCIMB 11725 / NRRL B-14509 / 104-IA</strain>
    </source>
</reference>
<proteinExistence type="predicted"/>
<keyword evidence="1" id="KW-1133">Transmembrane helix</keyword>
<name>C8WUF3_ALIAD</name>
<dbReference type="RefSeq" id="WP_008339897.1">
    <property type="nucleotide sequence ID" value="NC_013205.1"/>
</dbReference>
<gene>
    <name evidence="2" type="ordered locus">Aaci_2765</name>
</gene>
<dbReference type="KEGG" id="aac:Aaci_2765"/>
<organism evidence="2 3">
    <name type="scientific">Alicyclobacillus acidocaldarius subsp. acidocaldarius (strain ATCC 27009 / DSM 446 / BCRC 14685 / JCM 5260 / KCTC 1825 / NBRC 15652 / NCIMB 11725 / NRRL B-14509 / 104-IA)</name>
    <name type="common">Bacillus acidocaldarius</name>
    <dbReference type="NCBI Taxonomy" id="521098"/>
    <lineage>
        <taxon>Bacteria</taxon>
        <taxon>Bacillati</taxon>
        <taxon>Bacillota</taxon>
        <taxon>Bacilli</taxon>
        <taxon>Bacillales</taxon>
        <taxon>Alicyclobacillaceae</taxon>
        <taxon>Alicyclobacillus</taxon>
    </lineage>
</organism>
<keyword evidence="3" id="KW-1185">Reference proteome</keyword>
<evidence type="ECO:0000313" key="3">
    <source>
        <dbReference type="Proteomes" id="UP000001917"/>
    </source>
</evidence>
<sequence>MVCAFADEDRNEARSARKQPSDWTLFAVYSGATLQLAGCIVGLGFVGHVVSLHVHRLWPTVAGVVLGVIAGVSGLTFLVKQVLGDRR</sequence>
<dbReference type="STRING" id="521098.Aaci_2765"/>
<keyword evidence="1" id="KW-0812">Transmembrane</keyword>
<accession>C8WUF3</accession>
<protein>
    <submittedName>
        <fullName evidence="2">Uncharacterized protein</fullName>
    </submittedName>
</protein>
<dbReference type="AlphaFoldDB" id="C8WUF3"/>